<proteinExistence type="predicted"/>
<organism evidence="2 3">
    <name type="scientific">Mariprofundus micogutta</name>
    <dbReference type="NCBI Taxonomy" id="1921010"/>
    <lineage>
        <taxon>Bacteria</taxon>
        <taxon>Pseudomonadati</taxon>
        <taxon>Pseudomonadota</taxon>
        <taxon>Candidatius Mariprofundia</taxon>
        <taxon>Mariprofundales</taxon>
        <taxon>Mariprofundaceae</taxon>
        <taxon>Mariprofundus</taxon>
    </lineage>
</organism>
<evidence type="ECO:0000259" key="1">
    <source>
        <dbReference type="Pfam" id="PF01965"/>
    </source>
</evidence>
<evidence type="ECO:0000313" key="3">
    <source>
        <dbReference type="Proteomes" id="UP000231632"/>
    </source>
</evidence>
<dbReference type="SUPFAM" id="SSF52317">
    <property type="entry name" value="Class I glutamine amidotransferase-like"/>
    <property type="match status" value="1"/>
</dbReference>
<feature type="domain" description="DJ-1/PfpI" evidence="1">
    <location>
        <begin position="3"/>
        <end position="167"/>
    </location>
</feature>
<dbReference type="RefSeq" id="WP_072658656.1">
    <property type="nucleotide sequence ID" value="NZ_BDFD01000002.1"/>
</dbReference>
<dbReference type="InterPro" id="IPR006287">
    <property type="entry name" value="DJ-1"/>
</dbReference>
<dbReference type="GO" id="GO:0005737">
    <property type="term" value="C:cytoplasm"/>
    <property type="evidence" value="ECO:0007669"/>
    <property type="project" value="TreeGrafter"/>
</dbReference>
<accession>A0A1L8CKP3</accession>
<evidence type="ECO:0000313" key="2">
    <source>
        <dbReference type="EMBL" id="GAV19476.1"/>
    </source>
</evidence>
<dbReference type="AlphaFoldDB" id="A0A1L8CKP3"/>
<protein>
    <submittedName>
        <fullName evidence="2">4-methyl-5(B-hydroxyethyl)-thiazole monophosphate biosynthesis</fullName>
    </submittedName>
</protein>
<dbReference type="Pfam" id="PF01965">
    <property type="entry name" value="DJ-1_PfpI"/>
    <property type="match status" value="1"/>
</dbReference>
<dbReference type="STRING" id="1921010.MMIC_P0410"/>
<dbReference type="PANTHER" id="PTHR48094:SF12">
    <property type="entry name" value="PARKINSON DISEASE PROTEIN 7 HOMOLOG"/>
    <property type="match status" value="1"/>
</dbReference>
<dbReference type="Gene3D" id="3.40.50.880">
    <property type="match status" value="1"/>
</dbReference>
<dbReference type="Proteomes" id="UP000231632">
    <property type="component" value="Unassembled WGS sequence"/>
</dbReference>
<dbReference type="NCBIfam" id="TIGR01383">
    <property type="entry name" value="not_thiJ"/>
    <property type="match status" value="1"/>
</dbReference>
<dbReference type="CDD" id="cd03135">
    <property type="entry name" value="GATase1_DJ-1"/>
    <property type="match status" value="1"/>
</dbReference>
<reference evidence="2 3" key="1">
    <citation type="journal article" date="2017" name="Arch. Microbiol.">
        <title>Mariprofundus micogutta sp. nov., a novel iron-oxidizing zetaproteobacterium isolated from a deep-sea hydrothermal field at the Bayonnaise knoll of the Izu-Ogasawara arc, and a description of Mariprofundales ord. nov. and Zetaproteobacteria classis nov.</title>
        <authorList>
            <person name="Makita H."/>
            <person name="Tanaka E."/>
            <person name="Mitsunobu S."/>
            <person name="Miyazaki M."/>
            <person name="Nunoura T."/>
            <person name="Uematsu K."/>
            <person name="Takaki Y."/>
            <person name="Nishi S."/>
            <person name="Shimamura S."/>
            <person name="Takai K."/>
        </authorList>
    </citation>
    <scope>NUCLEOTIDE SEQUENCE [LARGE SCALE GENOMIC DNA]</scope>
    <source>
        <strain evidence="2 3">ET2</strain>
    </source>
</reference>
<name>A0A1L8CKP3_9PROT</name>
<dbReference type="InterPro" id="IPR002818">
    <property type="entry name" value="DJ-1/PfpI"/>
</dbReference>
<comment type="caution">
    <text evidence="2">The sequence shown here is derived from an EMBL/GenBank/DDBJ whole genome shotgun (WGS) entry which is preliminary data.</text>
</comment>
<dbReference type="InterPro" id="IPR050325">
    <property type="entry name" value="Prot/Nucl_acid_deglycase"/>
</dbReference>
<dbReference type="InterPro" id="IPR029062">
    <property type="entry name" value="Class_I_gatase-like"/>
</dbReference>
<dbReference type="EMBL" id="BDFD01000002">
    <property type="protein sequence ID" value="GAV19476.1"/>
    <property type="molecule type" value="Genomic_DNA"/>
</dbReference>
<gene>
    <name evidence="2" type="ORF">MMIC_P0410</name>
</gene>
<keyword evidence="3" id="KW-1185">Reference proteome</keyword>
<dbReference type="OrthoDB" id="9803764at2"/>
<dbReference type="PANTHER" id="PTHR48094">
    <property type="entry name" value="PROTEIN/NUCLEIC ACID DEGLYCASE DJ-1-RELATED"/>
    <property type="match status" value="1"/>
</dbReference>
<sequence>MSRVLVPFTTGVEEIEFVAVVDLLRRADIEVTTASLDGSTVTGRSNIVIAADAILADVMHQEWDMVVLPGGLPNAHLLRDDANVQAVVERLRAESRSIAAICAAPTALAAYGITEGKRVTSYPACRGEMEQLQPSSVYVDDAVVEDDFLITSRGAGTAVEFGLRLIARLCGEGKTFEIRDSIVA</sequence>